<dbReference type="GO" id="GO:0062101">
    <property type="term" value="F:peptidyl-aspartic acid 3-dioxygenase activity"/>
    <property type="evidence" value="ECO:0007669"/>
    <property type="project" value="InterPro"/>
</dbReference>
<dbReference type="Proteomes" id="UP000015102">
    <property type="component" value="Unassembled WGS sequence"/>
</dbReference>
<dbReference type="Gene3D" id="2.60.120.330">
    <property type="entry name" value="B-lactam Antibiotic, Isopenicillin N Synthase, Chain"/>
    <property type="match status" value="1"/>
</dbReference>
<dbReference type="PANTHER" id="PTHR12366">
    <property type="entry name" value="ASPARTYL/ASPARAGINYL BETA-HYDROXYLASE"/>
    <property type="match status" value="1"/>
</dbReference>
<feature type="domain" description="Aspartyl/asparaginy/proline hydroxylase" evidence="2">
    <location>
        <begin position="127"/>
        <end position="197"/>
    </location>
</feature>
<sequence length="200" mass="23415">MSQLPEAKRVLHETLLKWRRNGVALVHYGFVCKALDNNCENAVIYLREGIETEEEGTQDARFYFNLGDCLQRLGQNKEAREVFKKGADKKMFLSEYQRSLYNVENLKAQPFWTKEQTTYSKALNELERNWEQIKEEGLKALKAKTLFQNETENLRDFGDWKQFDLFMRGIKNKENCAQTPITCGIIESFPEARTCKRGQP</sequence>
<dbReference type="InterPro" id="IPR027443">
    <property type="entry name" value="IPNS-like_sf"/>
</dbReference>
<dbReference type="InterPro" id="IPR019734">
    <property type="entry name" value="TPR_rpt"/>
</dbReference>
<evidence type="ECO:0000313" key="4">
    <source>
        <dbReference type="Proteomes" id="UP000015102"/>
    </source>
</evidence>
<keyword evidence="4" id="KW-1185">Reference proteome</keyword>
<dbReference type="Gene3D" id="1.25.40.10">
    <property type="entry name" value="Tetratricopeptide repeat domain"/>
    <property type="match status" value="1"/>
</dbReference>
<dbReference type="GO" id="GO:0005783">
    <property type="term" value="C:endoplasmic reticulum"/>
    <property type="evidence" value="ECO:0007669"/>
    <property type="project" value="TreeGrafter"/>
</dbReference>
<comment type="similarity">
    <text evidence="1">Belongs to the aspartyl/asparaginyl beta-hydroxylase family.</text>
</comment>
<dbReference type="HOGENOM" id="CLU_1369286_0_0_1"/>
<accession>T1GSC7</accession>
<dbReference type="EnsemblMetazoa" id="MESCA006580-RA">
    <property type="protein sequence ID" value="MESCA006580-PA"/>
    <property type="gene ID" value="MESCA006580"/>
</dbReference>
<dbReference type="InterPro" id="IPR011990">
    <property type="entry name" value="TPR-like_helical_dom_sf"/>
</dbReference>
<dbReference type="Pfam" id="PF13181">
    <property type="entry name" value="TPR_8"/>
    <property type="match status" value="1"/>
</dbReference>
<evidence type="ECO:0000259" key="2">
    <source>
        <dbReference type="Pfam" id="PF05118"/>
    </source>
</evidence>
<dbReference type="SUPFAM" id="SSF48452">
    <property type="entry name" value="TPR-like"/>
    <property type="match status" value="1"/>
</dbReference>
<proteinExistence type="inferred from homology"/>
<evidence type="ECO:0000256" key="1">
    <source>
        <dbReference type="ARBA" id="ARBA00007730"/>
    </source>
</evidence>
<dbReference type="EMBL" id="CAQQ02191598">
    <property type="status" value="NOT_ANNOTATED_CDS"/>
    <property type="molecule type" value="Genomic_DNA"/>
</dbReference>
<protein>
    <recommendedName>
        <fullName evidence="2">Aspartyl/asparaginy/proline hydroxylase domain-containing protein</fullName>
    </recommendedName>
</protein>
<dbReference type="PANTHER" id="PTHR12366:SF29">
    <property type="entry name" value="ASPARTYL BETA-HYDROXYLASE, ISOFORM L"/>
    <property type="match status" value="1"/>
</dbReference>
<evidence type="ECO:0000313" key="3">
    <source>
        <dbReference type="EnsemblMetazoa" id="MESCA006580-PA"/>
    </source>
</evidence>
<dbReference type="Pfam" id="PF05118">
    <property type="entry name" value="Asp_Arg_Hydrox"/>
    <property type="match status" value="1"/>
</dbReference>
<dbReference type="InterPro" id="IPR039038">
    <property type="entry name" value="ASPH"/>
</dbReference>
<dbReference type="STRING" id="36166.T1GSC7"/>
<dbReference type="AlphaFoldDB" id="T1GSC7"/>
<reference evidence="4" key="1">
    <citation type="submission" date="2013-02" db="EMBL/GenBank/DDBJ databases">
        <authorList>
            <person name="Hughes D."/>
        </authorList>
    </citation>
    <scope>NUCLEOTIDE SEQUENCE</scope>
    <source>
        <strain>Durham</strain>
        <strain evidence="4">NC isolate 2 -- Noor lab</strain>
    </source>
</reference>
<organism evidence="3 4">
    <name type="scientific">Megaselia scalaris</name>
    <name type="common">Humpbacked fly</name>
    <name type="synonym">Phora scalaris</name>
    <dbReference type="NCBI Taxonomy" id="36166"/>
    <lineage>
        <taxon>Eukaryota</taxon>
        <taxon>Metazoa</taxon>
        <taxon>Ecdysozoa</taxon>
        <taxon>Arthropoda</taxon>
        <taxon>Hexapoda</taxon>
        <taxon>Insecta</taxon>
        <taxon>Pterygota</taxon>
        <taxon>Neoptera</taxon>
        <taxon>Endopterygota</taxon>
        <taxon>Diptera</taxon>
        <taxon>Brachycera</taxon>
        <taxon>Muscomorpha</taxon>
        <taxon>Platypezoidea</taxon>
        <taxon>Phoridae</taxon>
        <taxon>Megaseliini</taxon>
        <taxon>Megaselia</taxon>
    </lineage>
</organism>
<dbReference type="InterPro" id="IPR007803">
    <property type="entry name" value="Asp/Arg/Pro-Hydrxlase"/>
</dbReference>
<name>T1GSC7_MEGSC</name>
<reference evidence="3" key="2">
    <citation type="submission" date="2015-06" db="UniProtKB">
        <authorList>
            <consortium name="EnsemblMetazoa"/>
        </authorList>
    </citation>
    <scope>IDENTIFICATION</scope>
</reference>